<name>A0ACB8TPD7_9APHY</name>
<dbReference type="EMBL" id="MU274958">
    <property type="protein sequence ID" value="KAI0083619.1"/>
    <property type="molecule type" value="Genomic_DNA"/>
</dbReference>
<organism evidence="1 2">
    <name type="scientific">Irpex rosettiformis</name>
    <dbReference type="NCBI Taxonomy" id="378272"/>
    <lineage>
        <taxon>Eukaryota</taxon>
        <taxon>Fungi</taxon>
        <taxon>Dikarya</taxon>
        <taxon>Basidiomycota</taxon>
        <taxon>Agaricomycotina</taxon>
        <taxon>Agaricomycetes</taxon>
        <taxon>Polyporales</taxon>
        <taxon>Irpicaceae</taxon>
        <taxon>Irpex</taxon>
    </lineage>
</organism>
<comment type="caution">
    <text evidence="1">The sequence shown here is derived from an EMBL/GenBank/DDBJ whole genome shotgun (WGS) entry which is preliminary data.</text>
</comment>
<evidence type="ECO:0000313" key="1">
    <source>
        <dbReference type="EMBL" id="KAI0083619.1"/>
    </source>
</evidence>
<dbReference type="Proteomes" id="UP001055072">
    <property type="component" value="Unassembled WGS sequence"/>
</dbReference>
<gene>
    <name evidence="1" type="ORF">BDY19DRAFT_976495</name>
</gene>
<protein>
    <submittedName>
        <fullName evidence="1">Uncharacterized protein</fullName>
    </submittedName>
</protein>
<evidence type="ECO:0000313" key="2">
    <source>
        <dbReference type="Proteomes" id="UP001055072"/>
    </source>
</evidence>
<reference evidence="1" key="1">
    <citation type="journal article" date="2021" name="Environ. Microbiol.">
        <title>Gene family expansions and transcriptome signatures uncover fungal adaptations to wood decay.</title>
        <authorList>
            <person name="Hage H."/>
            <person name="Miyauchi S."/>
            <person name="Viragh M."/>
            <person name="Drula E."/>
            <person name="Min B."/>
            <person name="Chaduli D."/>
            <person name="Navarro D."/>
            <person name="Favel A."/>
            <person name="Norest M."/>
            <person name="Lesage-Meessen L."/>
            <person name="Balint B."/>
            <person name="Merenyi Z."/>
            <person name="de Eugenio L."/>
            <person name="Morin E."/>
            <person name="Martinez A.T."/>
            <person name="Baldrian P."/>
            <person name="Stursova M."/>
            <person name="Martinez M.J."/>
            <person name="Novotny C."/>
            <person name="Magnuson J.K."/>
            <person name="Spatafora J.W."/>
            <person name="Maurice S."/>
            <person name="Pangilinan J."/>
            <person name="Andreopoulos W."/>
            <person name="LaButti K."/>
            <person name="Hundley H."/>
            <person name="Na H."/>
            <person name="Kuo A."/>
            <person name="Barry K."/>
            <person name="Lipzen A."/>
            <person name="Henrissat B."/>
            <person name="Riley R."/>
            <person name="Ahrendt S."/>
            <person name="Nagy L.G."/>
            <person name="Grigoriev I.V."/>
            <person name="Martin F."/>
            <person name="Rosso M.N."/>
        </authorList>
    </citation>
    <scope>NUCLEOTIDE SEQUENCE</scope>
    <source>
        <strain evidence="1">CBS 384.51</strain>
    </source>
</reference>
<sequence>MYLAFTLFVAARTYAIWDKNKLVLISVLGLGLLYPVGYMYYCSQRGAKASLSPAIGCQFVSTLPAGTSLNAAQGHILCVLGAVVGILFECLTVALTWVKMIFVVRQLRRSNMSNQPSLSRVMFYNGTVILIANVLSVLLNAFGVLTNITQTLTSILVTRFILDLREDYYVTSENDNDDVSVHVSYLSDVRFVSQGPVVTVFSASDPSLGTRMTDGP</sequence>
<accession>A0ACB8TPD7</accession>
<keyword evidence="2" id="KW-1185">Reference proteome</keyword>
<proteinExistence type="predicted"/>